<evidence type="ECO:0000259" key="1">
    <source>
        <dbReference type="Pfam" id="PF25837"/>
    </source>
</evidence>
<dbReference type="Pfam" id="PF25837">
    <property type="entry name" value="Apionate_lact_N"/>
    <property type="match status" value="1"/>
</dbReference>
<evidence type="ECO:0000313" key="4">
    <source>
        <dbReference type="EMBL" id="MEI9412613.1"/>
    </source>
</evidence>
<dbReference type="Proteomes" id="UP001387293">
    <property type="component" value="Unassembled WGS sequence"/>
</dbReference>
<protein>
    <submittedName>
        <fullName evidence="4">Uncharacterized protein</fullName>
    </submittedName>
</protein>
<dbReference type="InterPro" id="IPR058789">
    <property type="entry name" value="ApnL_C"/>
</dbReference>
<dbReference type="Pfam" id="PF25838">
    <property type="entry name" value="Apionate_lact_M"/>
    <property type="match status" value="1"/>
</dbReference>
<accession>A0ABU8L4V4</accession>
<evidence type="ECO:0000259" key="3">
    <source>
        <dbReference type="Pfam" id="PF25839"/>
    </source>
</evidence>
<dbReference type="InterPro" id="IPR058787">
    <property type="entry name" value="ApnL_M"/>
</dbReference>
<sequence>MTAEAFQLYGTRAAEPKPVTLRAGALSTELVNGNLRTIRYGGTEVLRAIAYIVRDRDWGTYEPDLTDLAIDQKDDRFSVSYTASCLGPNGSRLGFRATIEGSADGRLVFDVTALPESDFETNRCGFCILHPIAGLAGSPVTVEHTDGGVVETELPDLIDPWQPFKDLRAITHQVRPGVVAQCRMDGDTFEMEDQRNWSDASYKTYVRPLALPWPYVLPARQPLRQTISLQITGDANVPASAAAADPVRVELGKAGSKLPDIGVVIYPEDVEAALADLPMLGRLGPRQLLFHFDPTRGHGLNALRAHARLAAAYPVSTTLECVVACAGDLNAELSDVADMVRRAGLRLDAVAVSPAVDRQSTPPGSAWPACPPLEDVYTAARRAFPDIRLGGGMFSYFTELNRKRVPAHQLDFITHCTCPIVHAADDLSVMQSLEALPFIIRSTRAIFGTKPYRIGPSTIAMRQNPYGGATKNNPQGQRIAMANRDPRHAAQFAAAWTIGYAARVAPAGLEMLTLSSFSGPFGVVAGSGEPLAQGTPRPIFQAIEGLCELAGLTHVSAMTSDETRVLALAGRSVSGKIIVWLANLTSNDVPVDASALGQGNLAMPPYAITRIGYFSEFIT</sequence>
<dbReference type="InterPro" id="IPR058788">
    <property type="entry name" value="ApnL_N"/>
</dbReference>
<keyword evidence="5" id="KW-1185">Reference proteome</keyword>
<feature type="domain" description="D-apionate lactonase TIM barrel" evidence="2">
    <location>
        <begin position="261"/>
        <end position="551"/>
    </location>
</feature>
<dbReference type="Pfam" id="PF25839">
    <property type="entry name" value="Apionate_lact_C"/>
    <property type="match status" value="1"/>
</dbReference>
<gene>
    <name evidence="4" type="ORF">O7A60_28255</name>
</gene>
<proteinExistence type="predicted"/>
<evidence type="ECO:0000313" key="5">
    <source>
        <dbReference type="Proteomes" id="UP001387293"/>
    </source>
</evidence>
<comment type="caution">
    <text evidence="4">The sequence shown here is derived from an EMBL/GenBank/DDBJ whole genome shotgun (WGS) entry which is preliminary data.</text>
</comment>
<feature type="domain" description="D-apionate lactonase N-terminal" evidence="1">
    <location>
        <begin position="7"/>
        <end position="233"/>
    </location>
</feature>
<dbReference type="RefSeq" id="WP_337108996.1">
    <property type="nucleotide sequence ID" value="NZ_JAPYKS010000033.1"/>
</dbReference>
<dbReference type="EMBL" id="JAPYKS010000033">
    <property type="protein sequence ID" value="MEI9412613.1"/>
    <property type="molecule type" value="Genomic_DNA"/>
</dbReference>
<organism evidence="4 5">
    <name type="scientific">Mesorhizobium salmacidum</name>
    <dbReference type="NCBI Taxonomy" id="3015171"/>
    <lineage>
        <taxon>Bacteria</taxon>
        <taxon>Pseudomonadati</taxon>
        <taxon>Pseudomonadota</taxon>
        <taxon>Alphaproteobacteria</taxon>
        <taxon>Hyphomicrobiales</taxon>
        <taxon>Phyllobacteriaceae</taxon>
        <taxon>Mesorhizobium</taxon>
    </lineage>
</organism>
<reference evidence="4 5" key="1">
    <citation type="submission" date="2022-12" db="EMBL/GenBank/DDBJ databases">
        <authorList>
            <person name="Muema E."/>
        </authorList>
    </citation>
    <scope>NUCLEOTIDE SEQUENCE [LARGE SCALE GENOMIC DNA]</scope>
    <source>
        <strain evidence="5">1326</strain>
    </source>
</reference>
<evidence type="ECO:0000259" key="2">
    <source>
        <dbReference type="Pfam" id="PF25838"/>
    </source>
</evidence>
<name>A0ABU8L4V4_9HYPH</name>
<feature type="domain" description="D-apionate lactonase C-terminal" evidence="3">
    <location>
        <begin position="563"/>
        <end position="611"/>
    </location>
</feature>